<evidence type="ECO:0000313" key="4">
    <source>
        <dbReference type="Proteomes" id="UP000315439"/>
    </source>
</evidence>
<accession>A0A545UAX1</accession>
<protein>
    <submittedName>
        <fullName evidence="3">Uncharacterized protein</fullName>
    </submittedName>
</protein>
<proteinExistence type="predicted"/>
<name>A0A545UAX1_9GAMM</name>
<feature type="transmembrane region" description="Helical" evidence="2">
    <location>
        <begin position="6"/>
        <end position="27"/>
    </location>
</feature>
<keyword evidence="1" id="KW-0175">Coiled coil</keyword>
<dbReference type="AlphaFoldDB" id="A0A545UAX1"/>
<gene>
    <name evidence="3" type="ORF">FLL46_17175</name>
</gene>
<evidence type="ECO:0000256" key="1">
    <source>
        <dbReference type="SAM" id="Coils"/>
    </source>
</evidence>
<keyword evidence="2" id="KW-0472">Membrane</keyword>
<keyword evidence="4" id="KW-1185">Reference proteome</keyword>
<sequence>MSASGLIIIGEVFLVLVGIGGFLFYYLNNLNNELRSSNDKLREKLKDEKRRAKGLRVKIQDQNKTIVELEKKIENIDGRSDSSQQALTELESEYQSVQQQLEELENSNQNLQQQLSNLEKELESSHKKAQQLESELNRSDDENYEELYYDLKNSIAYNMSGGDQVLDVLRDRLRENGNLAESEKLAELKERYNSLGEMVGIVSEVELFVDIDEEEEENELEKIEEAESISSDVNDTLKAAKALEESSGKMLESKEQEVAKLTSELVEALAMNKKLSGDLEITNNQLLAFVAKARTFQAQKEQIKMHKATQNQMHRNFVNLNADYKQLTRKHKTLEARNEMLAAQLRNSSEDNETINKLEVLRSQLEDTEKVMDRLIIEKEMLEQQFLTVSEESLVHSESTKALERLTSEHQLLEQQFLEVLNELDADHTPSE</sequence>
<dbReference type="Proteomes" id="UP000315439">
    <property type="component" value="Unassembled WGS sequence"/>
</dbReference>
<evidence type="ECO:0000313" key="3">
    <source>
        <dbReference type="EMBL" id="TQV86624.1"/>
    </source>
</evidence>
<dbReference type="EMBL" id="VIKS01000010">
    <property type="protein sequence ID" value="TQV86624.1"/>
    <property type="molecule type" value="Genomic_DNA"/>
</dbReference>
<reference evidence="3 4" key="1">
    <citation type="submission" date="2019-07" db="EMBL/GenBank/DDBJ databases">
        <title>Draft genome for Aliikangiella sp. M105.</title>
        <authorList>
            <person name="Wang G."/>
        </authorList>
    </citation>
    <scope>NUCLEOTIDE SEQUENCE [LARGE SCALE GENOMIC DNA]</scope>
    <source>
        <strain evidence="3 4">M105</strain>
    </source>
</reference>
<keyword evidence="2" id="KW-1133">Transmembrane helix</keyword>
<feature type="coiled-coil region" evidence="1">
    <location>
        <begin position="209"/>
        <end position="271"/>
    </location>
</feature>
<feature type="coiled-coil region" evidence="1">
    <location>
        <begin position="27"/>
        <end position="142"/>
    </location>
</feature>
<feature type="coiled-coil region" evidence="1">
    <location>
        <begin position="317"/>
        <end position="423"/>
    </location>
</feature>
<dbReference type="RefSeq" id="WP_142932548.1">
    <property type="nucleotide sequence ID" value="NZ_ML660166.1"/>
</dbReference>
<organism evidence="3 4">
    <name type="scientific">Aliikangiella coralliicola</name>
    <dbReference type="NCBI Taxonomy" id="2592383"/>
    <lineage>
        <taxon>Bacteria</taxon>
        <taxon>Pseudomonadati</taxon>
        <taxon>Pseudomonadota</taxon>
        <taxon>Gammaproteobacteria</taxon>
        <taxon>Oceanospirillales</taxon>
        <taxon>Pleioneaceae</taxon>
        <taxon>Aliikangiella</taxon>
    </lineage>
</organism>
<comment type="caution">
    <text evidence="3">The sequence shown here is derived from an EMBL/GenBank/DDBJ whole genome shotgun (WGS) entry which is preliminary data.</text>
</comment>
<evidence type="ECO:0000256" key="2">
    <source>
        <dbReference type="SAM" id="Phobius"/>
    </source>
</evidence>
<dbReference type="Gene3D" id="1.20.5.340">
    <property type="match status" value="1"/>
</dbReference>
<keyword evidence="2" id="KW-0812">Transmembrane</keyword>